<evidence type="ECO:0000256" key="2">
    <source>
        <dbReference type="ARBA" id="ARBA00005327"/>
    </source>
</evidence>
<evidence type="ECO:0000256" key="7">
    <source>
        <dbReference type="ARBA" id="ARBA00023170"/>
    </source>
</evidence>
<protein>
    <submittedName>
        <fullName evidence="10">Gustatory receptor for sugar taste 64f-like</fullName>
    </submittedName>
</protein>
<dbReference type="RefSeq" id="XP_052747520.1">
    <property type="nucleotide sequence ID" value="XM_052891560.1"/>
</dbReference>
<keyword evidence="3" id="KW-1003">Cell membrane</keyword>
<comment type="similarity">
    <text evidence="2">Belongs to the insect chemoreceptor superfamily. Gustatory receptor (GR) family. Gr5a subfamily.</text>
</comment>
<dbReference type="PANTHER" id="PTHR21421">
    <property type="entry name" value="GUSTATORY RECEPTOR"/>
    <property type="match status" value="1"/>
</dbReference>
<feature type="transmembrane region" description="Helical" evidence="8">
    <location>
        <begin position="57"/>
        <end position="82"/>
    </location>
</feature>
<evidence type="ECO:0000256" key="1">
    <source>
        <dbReference type="ARBA" id="ARBA00004651"/>
    </source>
</evidence>
<feature type="transmembrane region" description="Helical" evidence="8">
    <location>
        <begin position="111"/>
        <end position="136"/>
    </location>
</feature>
<sequence length="206" mass="23363">MKELEIANLNEYIDQNIKRKCNFAVIVLLGLAFASYWRKLREDYNNASRLVRRFDDVINCITLISFASNLLFVCLQLSYLLANGIRGTCQSRYYYDNLLVSNNSSGSIYPYIYATFSVYSVMFLILRALGLALIAARIHSESLVAVPVLYNVPSPTCGIEVQRFIQQIHGSTVALTGHNFFYVTKDLLLSVVGTIVTYELVLLQFE</sequence>
<keyword evidence="7" id="KW-0675">Receptor</keyword>
<proteinExistence type="inferred from homology"/>
<dbReference type="GeneID" id="112057969"/>
<comment type="subcellular location">
    <subcellularLocation>
        <location evidence="1">Cell membrane</location>
        <topology evidence="1">Multi-pass membrane protein</topology>
    </subcellularLocation>
</comment>
<evidence type="ECO:0000256" key="3">
    <source>
        <dbReference type="ARBA" id="ARBA00022475"/>
    </source>
</evidence>
<organism evidence="9 10">
    <name type="scientific">Bicyclus anynana</name>
    <name type="common">Squinting bush brown butterfly</name>
    <dbReference type="NCBI Taxonomy" id="110368"/>
    <lineage>
        <taxon>Eukaryota</taxon>
        <taxon>Metazoa</taxon>
        <taxon>Ecdysozoa</taxon>
        <taxon>Arthropoda</taxon>
        <taxon>Hexapoda</taxon>
        <taxon>Insecta</taxon>
        <taxon>Pterygota</taxon>
        <taxon>Neoptera</taxon>
        <taxon>Endopterygota</taxon>
        <taxon>Lepidoptera</taxon>
        <taxon>Glossata</taxon>
        <taxon>Ditrysia</taxon>
        <taxon>Papilionoidea</taxon>
        <taxon>Nymphalidae</taxon>
        <taxon>Satyrinae</taxon>
        <taxon>Satyrini</taxon>
        <taxon>Mycalesina</taxon>
        <taxon>Bicyclus</taxon>
    </lineage>
</organism>
<dbReference type="InterPro" id="IPR009318">
    <property type="entry name" value="Gustatory_rcpt"/>
</dbReference>
<evidence type="ECO:0000256" key="6">
    <source>
        <dbReference type="ARBA" id="ARBA00023136"/>
    </source>
</evidence>
<evidence type="ECO:0000256" key="4">
    <source>
        <dbReference type="ARBA" id="ARBA00022692"/>
    </source>
</evidence>
<evidence type="ECO:0000256" key="8">
    <source>
        <dbReference type="SAM" id="Phobius"/>
    </source>
</evidence>
<evidence type="ECO:0000313" key="9">
    <source>
        <dbReference type="Proteomes" id="UP001652582"/>
    </source>
</evidence>
<keyword evidence="4 8" id="KW-0812">Transmembrane</keyword>
<keyword evidence="6 8" id="KW-0472">Membrane</keyword>
<reference evidence="10" key="1">
    <citation type="submission" date="2025-08" db="UniProtKB">
        <authorList>
            <consortium name="RefSeq"/>
        </authorList>
    </citation>
    <scope>IDENTIFICATION</scope>
</reference>
<evidence type="ECO:0000313" key="10">
    <source>
        <dbReference type="RefSeq" id="XP_052747520.1"/>
    </source>
</evidence>
<gene>
    <name evidence="10" type="primary">LOC112057969</name>
</gene>
<keyword evidence="9" id="KW-1185">Reference proteome</keyword>
<evidence type="ECO:0000256" key="5">
    <source>
        <dbReference type="ARBA" id="ARBA00022989"/>
    </source>
</evidence>
<dbReference type="Pfam" id="PF06151">
    <property type="entry name" value="Trehalose_recp"/>
    <property type="match status" value="2"/>
</dbReference>
<accession>A0ABM3M8R2</accession>
<keyword evidence="5 8" id="KW-1133">Transmembrane helix</keyword>
<dbReference type="Proteomes" id="UP001652582">
    <property type="component" value="Chromosome 4"/>
</dbReference>
<name>A0ABM3M8R2_BICAN</name>
<dbReference type="PANTHER" id="PTHR21421:SF29">
    <property type="entry name" value="GUSTATORY RECEPTOR 5A FOR TREHALOSE-RELATED"/>
    <property type="match status" value="1"/>
</dbReference>
<feature type="transmembrane region" description="Helical" evidence="8">
    <location>
        <begin position="21"/>
        <end position="37"/>
    </location>
</feature>